<comment type="caution">
    <text evidence="2">The sequence shown here is derived from an EMBL/GenBank/DDBJ whole genome shotgun (WGS) entry which is preliminary data.</text>
</comment>
<dbReference type="EMBL" id="PPSL01000002">
    <property type="protein sequence ID" value="PQJ11787.1"/>
    <property type="molecule type" value="Genomic_DNA"/>
</dbReference>
<evidence type="ECO:0000256" key="1">
    <source>
        <dbReference type="SAM" id="SignalP"/>
    </source>
</evidence>
<evidence type="ECO:0000313" key="2">
    <source>
        <dbReference type="EMBL" id="PQJ11787.1"/>
    </source>
</evidence>
<keyword evidence="1" id="KW-0732">Signal</keyword>
<feature type="signal peptide" evidence="1">
    <location>
        <begin position="1"/>
        <end position="22"/>
    </location>
</feature>
<dbReference type="AlphaFoldDB" id="A0A2S7SYU9"/>
<accession>A0A2S7SYU9</accession>
<organism evidence="2 3">
    <name type="scientific">Flavipsychrobacter stenotrophus</name>
    <dbReference type="NCBI Taxonomy" id="2077091"/>
    <lineage>
        <taxon>Bacteria</taxon>
        <taxon>Pseudomonadati</taxon>
        <taxon>Bacteroidota</taxon>
        <taxon>Chitinophagia</taxon>
        <taxon>Chitinophagales</taxon>
        <taxon>Chitinophagaceae</taxon>
        <taxon>Flavipsychrobacter</taxon>
    </lineage>
</organism>
<dbReference type="PANTHER" id="PTHR35580:SF1">
    <property type="entry name" value="PHYTASE-LIKE DOMAIN-CONTAINING PROTEIN"/>
    <property type="match status" value="1"/>
</dbReference>
<feature type="chain" id="PRO_5015484775" description="Secretion system C-terminal sorting domain-containing protein" evidence="1">
    <location>
        <begin position="23"/>
        <end position="582"/>
    </location>
</feature>
<proteinExistence type="predicted"/>
<name>A0A2S7SYU9_9BACT</name>
<dbReference type="Proteomes" id="UP000239872">
    <property type="component" value="Unassembled WGS sequence"/>
</dbReference>
<dbReference type="OrthoDB" id="9811934at2"/>
<keyword evidence="3" id="KW-1185">Reference proteome</keyword>
<dbReference type="SUPFAM" id="SSF101898">
    <property type="entry name" value="NHL repeat"/>
    <property type="match status" value="2"/>
</dbReference>
<reference evidence="2 3" key="1">
    <citation type="submission" date="2018-01" db="EMBL/GenBank/DDBJ databases">
        <title>A novel member of the phylum Bacteroidetes isolated from glacier ice.</title>
        <authorList>
            <person name="Liu Q."/>
            <person name="Xin Y.-H."/>
        </authorList>
    </citation>
    <scope>NUCLEOTIDE SEQUENCE [LARGE SCALE GENOMIC DNA]</scope>
    <source>
        <strain evidence="2 3">RB1R16</strain>
    </source>
</reference>
<dbReference type="PANTHER" id="PTHR35580">
    <property type="entry name" value="CELL SURFACE GLYCOPROTEIN (S-LAYER PROTEIN)-LIKE PROTEIN"/>
    <property type="match status" value="1"/>
</dbReference>
<gene>
    <name evidence="2" type="ORF">CJD36_008305</name>
</gene>
<dbReference type="InterPro" id="IPR026444">
    <property type="entry name" value="Secre_tail"/>
</dbReference>
<protein>
    <recommendedName>
        <fullName evidence="4">Secretion system C-terminal sorting domain-containing protein</fullName>
    </recommendedName>
</protein>
<sequence>MKKALLFFIVWSGALSMFTAGAQSWQWARSSMCSSFLGGSEGFLVKADPYNNVYMAGFYYGDSVCVGTTTYYNPINPTNNVQTLIVKYDSTGNVLWSKAGKHGQSRPIAITTDHKGNMYVFGYFTTDSIRFDEQLLINTGFDHLHPLANACYYLLKFDEEGTLLWSDNGNGSIHPDGDYLKAGGMAADASGDIYIASTFNSDTLKIGTNRLINTNAIDSTDDIFIAKYNTSGNVLWAKSFGGSKDDFVLDVASNGSKIFLGGYFTSGFINFGGNILYNSRKKGYVASMDINGNVLWARNTGSKGKTRCVAPDKKGNVYVSGGFTDTLGFDTYNIINNYGGYYLTRFDSTGNMQTPKILKPVNQLVSCCDVYSMTTDACNDVWISINMEAGKGVSIDNSTTVYPPNGSQDPTMFVGYNAAGTLIDHVELKSGGGYNTGLSNTGLSADSRGNIFFTGDFRILDPFVVGADSLHLYGGQQTNIFVGKYKPLTDCVDPEQPVYPSVPVIKIYPDPARSETVLSYTGDLGVGATMTLRDITGRMIHVYPLTTQLTPFSVADLAQGTYLCMIHVTGREIYTLRLVVVR</sequence>
<dbReference type="Gene3D" id="2.120.10.30">
    <property type="entry name" value="TolB, C-terminal domain"/>
    <property type="match status" value="1"/>
</dbReference>
<dbReference type="InterPro" id="IPR052918">
    <property type="entry name" value="Motility_Chemotaxis_Reg"/>
</dbReference>
<dbReference type="InterPro" id="IPR011042">
    <property type="entry name" value="6-blade_b-propeller_TolB-like"/>
</dbReference>
<dbReference type="NCBIfam" id="TIGR04183">
    <property type="entry name" value="Por_Secre_tail"/>
    <property type="match status" value="1"/>
</dbReference>
<evidence type="ECO:0000313" key="3">
    <source>
        <dbReference type="Proteomes" id="UP000239872"/>
    </source>
</evidence>
<dbReference type="RefSeq" id="WP_105038667.1">
    <property type="nucleotide sequence ID" value="NZ_PPSL01000002.1"/>
</dbReference>
<evidence type="ECO:0008006" key="4">
    <source>
        <dbReference type="Google" id="ProtNLM"/>
    </source>
</evidence>